<dbReference type="InterPro" id="IPR018391">
    <property type="entry name" value="PQQ_b-propeller_rpt"/>
</dbReference>
<dbReference type="EMBL" id="CP054719">
    <property type="protein sequence ID" value="QOL19272.1"/>
    <property type="molecule type" value="Genomic_DNA"/>
</dbReference>
<reference evidence="2 3" key="1">
    <citation type="submission" date="2020-06" db="EMBL/GenBank/DDBJ databases">
        <title>The endosymbiont of the kinetoplastid Bodo saltans is a Paracaedibacter-like alpha-proteobacterium possessing a putative toxin-antitoxin system.</title>
        <authorList>
            <person name="Midha S."/>
            <person name="Rigden D.J."/>
            <person name="Siozios S."/>
            <person name="Hurst G.D.D."/>
            <person name="Jackson A.P."/>
        </authorList>
    </citation>
    <scope>NUCLEOTIDE SEQUENCE [LARGE SCALE GENOMIC DNA]</scope>
    <source>
        <strain evidence="2">Lake Konstanz</strain>
    </source>
</reference>
<dbReference type="Gene3D" id="2.130.10.10">
    <property type="entry name" value="YVTN repeat-like/Quinoprotein amine dehydrogenase"/>
    <property type="match status" value="1"/>
</dbReference>
<protein>
    <submittedName>
        <fullName evidence="2">Pyrrolo-quinoline quinone</fullName>
    </submittedName>
</protein>
<dbReference type="InterPro" id="IPR011047">
    <property type="entry name" value="Quinoprotein_ADH-like_sf"/>
</dbReference>
<dbReference type="SMART" id="SM00564">
    <property type="entry name" value="PQQ"/>
    <property type="match status" value="5"/>
</dbReference>
<dbReference type="Pfam" id="PF13360">
    <property type="entry name" value="PQQ_2"/>
    <property type="match status" value="1"/>
</dbReference>
<dbReference type="KEGG" id="pbal:CPBP_00020"/>
<dbReference type="PANTHER" id="PTHR34512:SF30">
    <property type="entry name" value="OUTER MEMBRANE PROTEIN ASSEMBLY FACTOR BAMB"/>
    <property type="match status" value="1"/>
</dbReference>
<name>A0A7L9RRT7_9PROT</name>
<evidence type="ECO:0000313" key="3">
    <source>
        <dbReference type="Proteomes" id="UP000594001"/>
    </source>
</evidence>
<dbReference type="PANTHER" id="PTHR34512">
    <property type="entry name" value="CELL SURFACE PROTEIN"/>
    <property type="match status" value="1"/>
</dbReference>
<dbReference type="PROSITE" id="PS51257">
    <property type="entry name" value="PROKAR_LIPOPROTEIN"/>
    <property type="match status" value="1"/>
</dbReference>
<evidence type="ECO:0000313" key="2">
    <source>
        <dbReference type="EMBL" id="QOL19272.1"/>
    </source>
</evidence>
<proteinExistence type="predicted"/>
<dbReference type="RefSeq" id="WP_350332030.1">
    <property type="nucleotide sequence ID" value="NZ_CP054719.1"/>
</dbReference>
<evidence type="ECO:0000259" key="1">
    <source>
        <dbReference type="Pfam" id="PF13360"/>
    </source>
</evidence>
<keyword evidence="3" id="KW-1185">Reference proteome</keyword>
<dbReference type="Proteomes" id="UP000594001">
    <property type="component" value="Chromosome"/>
</dbReference>
<dbReference type="SUPFAM" id="SSF50998">
    <property type="entry name" value="Quinoprotein alcohol dehydrogenase-like"/>
    <property type="match status" value="1"/>
</dbReference>
<organism evidence="2 3">
    <name type="scientific">Candidatus Bodocaedibacter vickermanii</name>
    <dbReference type="NCBI Taxonomy" id="2741701"/>
    <lineage>
        <taxon>Bacteria</taxon>
        <taxon>Pseudomonadati</taxon>
        <taxon>Pseudomonadota</taxon>
        <taxon>Alphaproteobacteria</taxon>
        <taxon>Holosporales</taxon>
        <taxon>Candidatus Paracaedibacteraceae</taxon>
        <taxon>Candidatus Bodocaedibacter</taxon>
    </lineage>
</organism>
<sequence>MNYKKLLTLISLSTLASSCSDKVVLEGERKELILQSKAITTDAAAQAESVALSAPTTVDNWKMQGYNTTHTVPHLKFSGSFTHIATVDGGRGSGHGKTMLYTPVIQNDRLYVVDTNGRLKCFDTLTQALLWEKEYVSDKQVQRTLSVTGITVSGDMGYLSLSTDQAMAVRLDNGDVVWQQQLSDIARILPVVQDSTVFYTNIDNMLEARDTKTGQQKWVYQSIQEEAMLLGGANVTVTATQVIAPFASGEIAALSPSGTMVWNDQISSAAPGNIINNIQHVYAPVAMDKYLMFASSHAGSLIAYNTSTGRRVWEQPILTLQAPALTDSHMFVVDNQQRLMCLKKASGQVKWMKQLKIAEDTFSVSEAPIYWYGPVLLSNQLTMFASNGTVLMMDPNTGDVKQTITLDHQIAMSPIVVKDRCYVVTPKNDIKVYE</sequence>
<gene>
    <name evidence="2" type="ORF">CPBP_00020</name>
</gene>
<feature type="domain" description="Pyrrolo-quinoline quinone repeat" evidence="1">
    <location>
        <begin position="148"/>
        <end position="351"/>
    </location>
</feature>
<dbReference type="InterPro" id="IPR015943">
    <property type="entry name" value="WD40/YVTN_repeat-like_dom_sf"/>
</dbReference>
<accession>A0A7L9RRT7</accession>
<dbReference type="InterPro" id="IPR002372">
    <property type="entry name" value="PQQ_rpt_dom"/>
</dbReference>
<dbReference type="AlphaFoldDB" id="A0A7L9RRT7"/>